<dbReference type="AlphaFoldDB" id="A0A811QBC3"/>
<dbReference type="OrthoDB" id="1849062at2759"/>
<keyword evidence="1" id="KW-0472">Membrane</keyword>
<evidence type="ECO:0000313" key="3">
    <source>
        <dbReference type="Proteomes" id="UP000604825"/>
    </source>
</evidence>
<keyword evidence="1" id="KW-0812">Transmembrane</keyword>
<name>A0A811QBC3_9POAL</name>
<comment type="caution">
    <text evidence="2">The sequence shown here is derived from an EMBL/GenBank/DDBJ whole genome shotgun (WGS) entry which is preliminary data.</text>
</comment>
<gene>
    <name evidence="2" type="ORF">NCGR_LOCUS36542</name>
</gene>
<proteinExistence type="predicted"/>
<dbReference type="Proteomes" id="UP000604825">
    <property type="component" value="Unassembled WGS sequence"/>
</dbReference>
<accession>A0A811QBC3</accession>
<evidence type="ECO:0000313" key="2">
    <source>
        <dbReference type="EMBL" id="CAD6252896.1"/>
    </source>
</evidence>
<dbReference type="Pfam" id="PF03140">
    <property type="entry name" value="DUF247"/>
    <property type="match status" value="2"/>
</dbReference>
<dbReference type="InterPro" id="IPR004158">
    <property type="entry name" value="DUF247_pln"/>
</dbReference>
<dbReference type="PANTHER" id="PTHR31549:SF32">
    <property type="match status" value="1"/>
</dbReference>
<protein>
    <submittedName>
        <fullName evidence="2">Uncharacterized protein</fullName>
    </submittedName>
</protein>
<sequence length="320" mass="35941">MESGHSAEEVYGAVVAVAGYARSIYDRNVLDSIGDDVFLPMMFYDACFLVQYMLTCTDAGIAHMDPALRSFFDANNKDVYHDIMQLENQLPWLVVRAVMAFRPVPLKEFVASLRGCLQDRKDRHEKPFVMDDAFEPPHLLGLLRYYIVGRSDVKLPTLPETESMSFSVSAIELAEIGITLTASKTSELVYMGVNKKGNLFAELSLSPLSLDDTRASVLLNMAALELEEDVHELRARRVLQRGGGLTNREALRFLTSVQGLRLGSRYVRIMEEIEDYKVNRRTRTKLHAFVYRNVKVIVAVISVIAALASIIGTIRSLKSQ</sequence>
<organism evidence="2 3">
    <name type="scientific">Miscanthus lutarioriparius</name>
    <dbReference type="NCBI Taxonomy" id="422564"/>
    <lineage>
        <taxon>Eukaryota</taxon>
        <taxon>Viridiplantae</taxon>
        <taxon>Streptophyta</taxon>
        <taxon>Embryophyta</taxon>
        <taxon>Tracheophyta</taxon>
        <taxon>Spermatophyta</taxon>
        <taxon>Magnoliopsida</taxon>
        <taxon>Liliopsida</taxon>
        <taxon>Poales</taxon>
        <taxon>Poaceae</taxon>
        <taxon>PACMAD clade</taxon>
        <taxon>Panicoideae</taxon>
        <taxon>Andropogonodae</taxon>
        <taxon>Andropogoneae</taxon>
        <taxon>Saccharinae</taxon>
        <taxon>Miscanthus</taxon>
    </lineage>
</organism>
<reference evidence="2" key="1">
    <citation type="submission" date="2020-10" db="EMBL/GenBank/DDBJ databases">
        <authorList>
            <person name="Han B."/>
            <person name="Lu T."/>
            <person name="Zhao Q."/>
            <person name="Huang X."/>
            <person name="Zhao Y."/>
        </authorList>
    </citation>
    <scope>NUCLEOTIDE SEQUENCE</scope>
</reference>
<keyword evidence="3" id="KW-1185">Reference proteome</keyword>
<feature type="transmembrane region" description="Helical" evidence="1">
    <location>
        <begin position="296"/>
        <end position="314"/>
    </location>
</feature>
<dbReference type="PANTHER" id="PTHR31549">
    <property type="entry name" value="PROTEIN, PUTATIVE (DUF247)-RELATED-RELATED"/>
    <property type="match status" value="1"/>
</dbReference>
<keyword evidence="1" id="KW-1133">Transmembrane helix</keyword>
<evidence type="ECO:0000256" key="1">
    <source>
        <dbReference type="SAM" id="Phobius"/>
    </source>
</evidence>
<dbReference type="EMBL" id="CAJGYO010000009">
    <property type="protein sequence ID" value="CAD6252896.1"/>
    <property type="molecule type" value="Genomic_DNA"/>
</dbReference>